<dbReference type="EMBL" id="UZAN01042869">
    <property type="protein sequence ID" value="VDP76990.1"/>
    <property type="molecule type" value="Genomic_DNA"/>
</dbReference>
<name>A0A183AG61_9TREM</name>
<evidence type="ECO:0000256" key="1">
    <source>
        <dbReference type="SAM" id="SignalP"/>
    </source>
</evidence>
<accession>A0A183AG61</accession>
<protein>
    <submittedName>
        <fullName evidence="4">Secreted protein</fullName>
    </submittedName>
</protein>
<proteinExistence type="predicted"/>
<organism evidence="4">
    <name type="scientific">Echinostoma caproni</name>
    <dbReference type="NCBI Taxonomy" id="27848"/>
    <lineage>
        <taxon>Eukaryota</taxon>
        <taxon>Metazoa</taxon>
        <taxon>Spiralia</taxon>
        <taxon>Lophotrochozoa</taxon>
        <taxon>Platyhelminthes</taxon>
        <taxon>Trematoda</taxon>
        <taxon>Digenea</taxon>
        <taxon>Plagiorchiida</taxon>
        <taxon>Echinostomata</taxon>
        <taxon>Echinostomatoidea</taxon>
        <taxon>Echinostomatidae</taxon>
        <taxon>Echinostoma</taxon>
    </lineage>
</organism>
<feature type="chain" id="PRO_5043138014" evidence="1">
    <location>
        <begin position="27"/>
        <end position="82"/>
    </location>
</feature>
<evidence type="ECO:0000313" key="3">
    <source>
        <dbReference type="Proteomes" id="UP000272942"/>
    </source>
</evidence>
<reference evidence="4" key="1">
    <citation type="submission" date="2016-06" db="UniProtKB">
        <authorList>
            <consortium name="WormBaseParasite"/>
        </authorList>
    </citation>
    <scope>IDENTIFICATION</scope>
</reference>
<gene>
    <name evidence="2" type="ORF">ECPE_LOCUS5946</name>
</gene>
<dbReference type="WBParaSite" id="ECPE_0000595901-mRNA-1">
    <property type="protein sequence ID" value="ECPE_0000595901-mRNA-1"/>
    <property type="gene ID" value="ECPE_0000595901"/>
</dbReference>
<evidence type="ECO:0000313" key="4">
    <source>
        <dbReference type="WBParaSite" id="ECPE_0000595901-mRNA-1"/>
    </source>
</evidence>
<dbReference type="AlphaFoldDB" id="A0A183AG61"/>
<dbReference type="Proteomes" id="UP000272942">
    <property type="component" value="Unassembled WGS sequence"/>
</dbReference>
<feature type="signal peptide" evidence="1">
    <location>
        <begin position="1"/>
        <end position="26"/>
    </location>
</feature>
<evidence type="ECO:0000313" key="2">
    <source>
        <dbReference type="EMBL" id="VDP76990.1"/>
    </source>
</evidence>
<keyword evidence="3" id="KW-1185">Reference proteome</keyword>
<keyword evidence="1" id="KW-0732">Signal</keyword>
<reference evidence="2 3" key="2">
    <citation type="submission" date="2018-11" db="EMBL/GenBank/DDBJ databases">
        <authorList>
            <consortium name="Pathogen Informatics"/>
        </authorList>
    </citation>
    <scope>NUCLEOTIDE SEQUENCE [LARGE SCALE GENOMIC DNA]</scope>
    <source>
        <strain evidence="2 3">Egypt</strain>
    </source>
</reference>
<sequence>MPRLCGSWVSTAVCCFMGFLLPVERASLLGNPYKQENILAAEVVTDPESCPSRKPGAHKGARIGLPIVEAYVGERHAHGTST</sequence>